<dbReference type="PANTHER" id="PTHR33067:SF32">
    <property type="entry name" value="ASPARTIC PEPTIDASE DDI1-TYPE DOMAIN-CONTAINING PROTEIN"/>
    <property type="match status" value="1"/>
</dbReference>
<dbReference type="PANTHER" id="PTHR33067">
    <property type="entry name" value="RNA-DIRECTED DNA POLYMERASE-RELATED"/>
    <property type="match status" value="1"/>
</dbReference>
<proteinExistence type="predicted"/>
<reference evidence="3" key="1">
    <citation type="submission" date="2025-08" db="UniProtKB">
        <authorList>
            <consortium name="RefSeq"/>
        </authorList>
    </citation>
    <scope>IDENTIFICATION</scope>
    <source>
        <tissue evidence="3">Leaves</tissue>
    </source>
</reference>
<evidence type="ECO:0000256" key="1">
    <source>
        <dbReference type="SAM" id="MobiDB-lite"/>
    </source>
</evidence>
<dbReference type="GeneID" id="118344246"/>
<dbReference type="Gene3D" id="2.40.70.10">
    <property type="entry name" value="Acid Proteases"/>
    <property type="match status" value="1"/>
</dbReference>
<dbReference type="InParanoid" id="A0A6P9E7L5"/>
<keyword evidence="2" id="KW-1185">Reference proteome</keyword>
<dbReference type="InterPro" id="IPR021109">
    <property type="entry name" value="Peptidase_aspartic_dom_sf"/>
</dbReference>
<dbReference type="OrthoDB" id="778454at2759"/>
<feature type="compositionally biased region" description="Basic and acidic residues" evidence="1">
    <location>
        <begin position="114"/>
        <end position="130"/>
    </location>
</feature>
<dbReference type="KEGG" id="jre:118344246"/>
<dbReference type="AlphaFoldDB" id="A0A6P9E7L5"/>
<dbReference type="RefSeq" id="XP_035540283.1">
    <property type="nucleotide sequence ID" value="XM_035684390.1"/>
</dbReference>
<evidence type="ECO:0000313" key="3">
    <source>
        <dbReference type="RefSeq" id="XP_035540283.1"/>
    </source>
</evidence>
<gene>
    <name evidence="3" type="primary">LOC118344246</name>
</gene>
<dbReference type="Proteomes" id="UP000235220">
    <property type="component" value="Chromosome 13"/>
</dbReference>
<feature type="region of interest" description="Disordered" evidence="1">
    <location>
        <begin position="109"/>
        <end position="130"/>
    </location>
</feature>
<protein>
    <submittedName>
        <fullName evidence="3">Uncharacterized protein LOC118344246</fullName>
    </submittedName>
</protein>
<organism evidence="2 3">
    <name type="scientific">Juglans regia</name>
    <name type="common">English walnut</name>
    <dbReference type="NCBI Taxonomy" id="51240"/>
    <lineage>
        <taxon>Eukaryota</taxon>
        <taxon>Viridiplantae</taxon>
        <taxon>Streptophyta</taxon>
        <taxon>Embryophyta</taxon>
        <taxon>Tracheophyta</taxon>
        <taxon>Spermatophyta</taxon>
        <taxon>Magnoliopsida</taxon>
        <taxon>eudicotyledons</taxon>
        <taxon>Gunneridae</taxon>
        <taxon>Pentapetalae</taxon>
        <taxon>rosids</taxon>
        <taxon>fabids</taxon>
        <taxon>Fagales</taxon>
        <taxon>Juglandaceae</taxon>
        <taxon>Juglans</taxon>
    </lineage>
</organism>
<accession>A0A6P9E7L5</accession>
<sequence>MVNILQQFMQIQATTNNQNTQAINDLRGTINKINTTLSTQEKGKFLAQPQPNPQVYRQQQQQVHNVSGEIFETAKAVLTLRSGKEVPQPEMTMDTQVVAPTPVDATEIDETEKESELVRPESKKPVSADDETMKRKLNVKKKAFLTEQVSALILSETLQKFGDLCSPHISIIIGESRIRRALLDLGSSINLLPFSEYEQLGLGELKKTFIKLQLVDRSLKQPTTTIYQTPVILGRPFLTTSNALINYRSRVLKLTFRNMTLEMNVFNTFKMSSDCDESEVHAVDVISELDEIKREAYDNSRLTGRSMTNILFLIRKCSSTIQDCIFFP</sequence>
<evidence type="ECO:0000313" key="2">
    <source>
        <dbReference type="Proteomes" id="UP000235220"/>
    </source>
</evidence>
<name>A0A6P9E7L5_JUGRE</name>